<feature type="region of interest" description="Disordered" evidence="1">
    <location>
        <begin position="53"/>
        <end position="81"/>
    </location>
</feature>
<evidence type="ECO:0000313" key="3">
    <source>
        <dbReference type="Proteomes" id="UP000054560"/>
    </source>
</evidence>
<dbReference type="AlphaFoldDB" id="A0A0L0FS95"/>
<feature type="compositionally biased region" description="Low complexity" evidence="1">
    <location>
        <begin position="61"/>
        <end position="78"/>
    </location>
</feature>
<dbReference type="InterPro" id="IPR001969">
    <property type="entry name" value="Aspartic_peptidase_AS"/>
</dbReference>
<reference evidence="2 3" key="1">
    <citation type="submission" date="2011-02" db="EMBL/GenBank/DDBJ databases">
        <title>The Genome Sequence of Sphaeroforma arctica JP610.</title>
        <authorList>
            <consortium name="The Broad Institute Genome Sequencing Platform"/>
            <person name="Russ C."/>
            <person name="Cuomo C."/>
            <person name="Young S.K."/>
            <person name="Zeng Q."/>
            <person name="Gargeya S."/>
            <person name="Alvarado L."/>
            <person name="Berlin A."/>
            <person name="Chapman S.B."/>
            <person name="Chen Z."/>
            <person name="Freedman E."/>
            <person name="Gellesch M."/>
            <person name="Goldberg J."/>
            <person name="Griggs A."/>
            <person name="Gujja S."/>
            <person name="Heilman E."/>
            <person name="Heiman D."/>
            <person name="Howarth C."/>
            <person name="Mehta T."/>
            <person name="Neiman D."/>
            <person name="Pearson M."/>
            <person name="Roberts A."/>
            <person name="Saif S."/>
            <person name="Shea T."/>
            <person name="Shenoy N."/>
            <person name="Sisk P."/>
            <person name="Stolte C."/>
            <person name="Sykes S."/>
            <person name="White J."/>
            <person name="Yandava C."/>
            <person name="Burger G."/>
            <person name="Gray M.W."/>
            <person name="Holland P.W.H."/>
            <person name="King N."/>
            <person name="Lang F.B.F."/>
            <person name="Roger A.J."/>
            <person name="Ruiz-Trillo I."/>
            <person name="Haas B."/>
            <person name="Nusbaum C."/>
            <person name="Birren B."/>
        </authorList>
    </citation>
    <scope>NUCLEOTIDE SEQUENCE [LARGE SCALE GENOMIC DNA]</scope>
    <source>
        <strain evidence="2 3">JP610</strain>
    </source>
</reference>
<dbReference type="Pfam" id="PF13975">
    <property type="entry name" value="gag-asp_proteas"/>
    <property type="match status" value="1"/>
</dbReference>
<dbReference type="eggNOG" id="ENOG502SZN7">
    <property type="taxonomic scope" value="Eukaryota"/>
</dbReference>
<dbReference type="InterPro" id="IPR021109">
    <property type="entry name" value="Peptidase_aspartic_dom_sf"/>
</dbReference>
<evidence type="ECO:0000256" key="1">
    <source>
        <dbReference type="SAM" id="MobiDB-lite"/>
    </source>
</evidence>
<protein>
    <recommendedName>
        <fullName evidence="4">Peptidase A2 domain-containing protein</fullName>
    </recommendedName>
</protein>
<dbReference type="CDD" id="cd00303">
    <property type="entry name" value="retropepsin_like"/>
    <property type="match status" value="1"/>
</dbReference>
<dbReference type="EMBL" id="KQ242264">
    <property type="protein sequence ID" value="KNC79672.1"/>
    <property type="molecule type" value="Genomic_DNA"/>
</dbReference>
<evidence type="ECO:0008006" key="4">
    <source>
        <dbReference type="Google" id="ProtNLM"/>
    </source>
</evidence>
<dbReference type="PROSITE" id="PS00141">
    <property type="entry name" value="ASP_PROTEASE"/>
    <property type="match status" value="1"/>
</dbReference>
<dbReference type="OrthoDB" id="427924at2759"/>
<accession>A0A0L0FS95</accession>
<dbReference type="GO" id="GO:0006508">
    <property type="term" value="P:proteolysis"/>
    <property type="evidence" value="ECO:0007669"/>
    <property type="project" value="InterPro"/>
</dbReference>
<gene>
    <name evidence="2" type="ORF">SARC_07936</name>
</gene>
<dbReference type="Proteomes" id="UP000054560">
    <property type="component" value="Unassembled WGS sequence"/>
</dbReference>
<evidence type="ECO:0000313" key="2">
    <source>
        <dbReference type="EMBL" id="KNC79672.1"/>
    </source>
</evidence>
<dbReference type="Gene3D" id="2.40.70.10">
    <property type="entry name" value="Acid Proteases"/>
    <property type="match status" value="1"/>
</dbReference>
<proteinExistence type="predicted"/>
<keyword evidence="3" id="KW-1185">Reference proteome</keyword>
<dbReference type="SUPFAM" id="SSF50630">
    <property type="entry name" value="Acid proteases"/>
    <property type="match status" value="1"/>
</dbReference>
<sequence>MDTEELLRILNPNIQEADFTIRNEQTDPVSKKNWQRGMTDATADRLRGFTRQARRQPQNRGVANPQAQNQPPAAGNAGRPPTTGCNACRTNAPPSFRHIPSCRNHCSNQRVGKPTFQQRQSQPTLQVNAVDVPAQEEEEEAFNPTEMHIALLLQHPDEDEQEEWGGDQHTEDWDDLSDGASAILSMKDPLISKDNRVFINIQVNGKTCRALVDSGANRSCIDTASAKEWNLPTTPAPEGAYIYLADRSLRTKRLGATLATPVRYGLEMSTQSFELMNLPPSITVIIGQDLMPSLGLYKGGLQSPFAPIDELDKLLEPLPLRNGPDLTEADGIRQELKAELEGNKVISDKDNVVL</sequence>
<dbReference type="RefSeq" id="XP_014153574.1">
    <property type="nucleotide sequence ID" value="XM_014298099.1"/>
</dbReference>
<name>A0A0L0FS95_9EUKA</name>
<dbReference type="GeneID" id="25908440"/>
<organism evidence="2 3">
    <name type="scientific">Sphaeroforma arctica JP610</name>
    <dbReference type="NCBI Taxonomy" id="667725"/>
    <lineage>
        <taxon>Eukaryota</taxon>
        <taxon>Ichthyosporea</taxon>
        <taxon>Ichthyophonida</taxon>
        <taxon>Sphaeroforma</taxon>
    </lineage>
</organism>
<dbReference type="GO" id="GO:0004190">
    <property type="term" value="F:aspartic-type endopeptidase activity"/>
    <property type="evidence" value="ECO:0007669"/>
    <property type="project" value="InterPro"/>
</dbReference>